<gene>
    <name evidence="4" type="ORF">QBZ16_002191</name>
</gene>
<evidence type="ECO:0000313" key="5">
    <source>
        <dbReference type="Proteomes" id="UP001255856"/>
    </source>
</evidence>
<comment type="caution">
    <text evidence="4">The sequence shown here is derived from an EMBL/GenBank/DDBJ whole genome shotgun (WGS) entry which is preliminary data.</text>
</comment>
<sequence>MLTAAAPSPPEPGGPLLRLALGALRSAEQACARGEASLRASLRRNLHAIVAALLIAALVLGSTALAGLLAVRMAQEGRGAAVAARRAFPSVALAGRGLPGAWLLSLDEAHGAASEDEGAAAPACSPAPSLSDVSSPWTAAEGDGGGTRECASMAGAGGEMLYGESSSSLNCSSEPAVRSYHPNDQACQTPPESRSASVTARLPSWMQSQGAELLGLAQRALPGIAGWLEDSVARLVAEQNLTEALRDARAAYEMVQGPRRCTRREEAALVVGLARAEVALTEAREAERRLEAQLRGGEAQLFGEVALLLAMRSGGGAAGVEGGAAADGITATPAAPAANPASSAPPDAEALGAQRRALALDAQVSAARAAHVEAAQALLATEHEVEQASARLALCLPAAAPAADPAGAGGGFGGEVGPRLQAAYGRLWHGHVLEAFAELRQAAVGAGAALAKAAATADSATLPRLAAAALAPLRLLARLALGSVGSTAATAVMGGLGVLRPGRRAGQGRAPGHALPCAALLPAGRAARPGGPRRGRAAPLRRGPRARRAGTQPGALGRAPRLHQARRLPRPRHLAHLSRLRHSPGIHGVGGWGVGWMYTYVYTHMADMSLSSNICILPPPFCPSKTGVRGGGCVRPATLHPHLRRGRAGQRAPGRAGTPAQRRGTLPAPLCGLLLWRHAHPGRHPRRAPLPPVAGHPGRHLDL</sequence>
<feature type="region of interest" description="Disordered" evidence="2">
    <location>
        <begin position="173"/>
        <end position="196"/>
    </location>
</feature>
<feature type="compositionally biased region" description="Polar residues" evidence="2">
    <location>
        <begin position="185"/>
        <end position="196"/>
    </location>
</feature>
<dbReference type="AlphaFoldDB" id="A0AAD9ILC5"/>
<accession>A0AAD9ILC5</accession>
<feature type="compositionally biased region" description="Low complexity" evidence="2">
    <location>
        <begin position="119"/>
        <end position="131"/>
    </location>
</feature>
<name>A0AAD9ILC5_PROWI</name>
<dbReference type="Proteomes" id="UP001255856">
    <property type="component" value="Unassembled WGS sequence"/>
</dbReference>
<keyword evidence="1" id="KW-0175">Coiled coil</keyword>
<feature type="region of interest" description="Disordered" evidence="2">
    <location>
        <begin position="637"/>
        <end position="663"/>
    </location>
</feature>
<keyword evidence="5" id="KW-1185">Reference proteome</keyword>
<evidence type="ECO:0000313" key="4">
    <source>
        <dbReference type="EMBL" id="KAK2079796.1"/>
    </source>
</evidence>
<reference evidence="4" key="1">
    <citation type="submission" date="2021-01" db="EMBL/GenBank/DDBJ databases">
        <authorList>
            <person name="Eckstrom K.M.E."/>
        </authorList>
    </citation>
    <scope>NUCLEOTIDE SEQUENCE</scope>
    <source>
        <strain evidence="4">UVCC 0001</strain>
    </source>
</reference>
<keyword evidence="3" id="KW-0812">Transmembrane</keyword>
<feature type="region of interest" description="Disordered" evidence="2">
    <location>
        <begin position="115"/>
        <end position="146"/>
    </location>
</feature>
<evidence type="ECO:0000256" key="2">
    <source>
        <dbReference type="SAM" id="MobiDB-lite"/>
    </source>
</evidence>
<dbReference type="EMBL" id="JASFZW010000002">
    <property type="protein sequence ID" value="KAK2079796.1"/>
    <property type="molecule type" value="Genomic_DNA"/>
</dbReference>
<proteinExistence type="predicted"/>
<feature type="region of interest" description="Disordered" evidence="2">
    <location>
        <begin position="525"/>
        <end position="557"/>
    </location>
</feature>
<feature type="compositionally biased region" description="Low complexity" evidence="2">
    <location>
        <begin position="649"/>
        <end position="660"/>
    </location>
</feature>
<feature type="region of interest" description="Disordered" evidence="2">
    <location>
        <begin position="684"/>
        <end position="703"/>
    </location>
</feature>
<organism evidence="4 5">
    <name type="scientific">Prototheca wickerhamii</name>
    <dbReference type="NCBI Taxonomy" id="3111"/>
    <lineage>
        <taxon>Eukaryota</taxon>
        <taxon>Viridiplantae</taxon>
        <taxon>Chlorophyta</taxon>
        <taxon>core chlorophytes</taxon>
        <taxon>Trebouxiophyceae</taxon>
        <taxon>Chlorellales</taxon>
        <taxon>Chlorellaceae</taxon>
        <taxon>Prototheca</taxon>
    </lineage>
</organism>
<evidence type="ECO:0000256" key="1">
    <source>
        <dbReference type="SAM" id="Coils"/>
    </source>
</evidence>
<protein>
    <submittedName>
        <fullName evidence="4">Uncharacterized protein</fullName>
    </submittedName>
</protein>
<evidence type="ECO:0000256" key="3">
    <source>
        <dbReference type="SAM" id="Phobius"/>
    </source>
</evidence>
<keyword evidence="3" id="KW-1133">Transmembrane helix</keyword>
<feature type="transmembrane region" description="Helical" evidence="3">
    <location>
        <begin position="48"/>
        <end position="71"/>
    </location>
</feature>
<feature type="coiled-coil region" evidence="1">
    <location>
        <begin position="273"/>
        <end position="300"/>
    </location>
</feature>
<keyword evidence="3" id="KW-0472">Membrane</keyword>